<accession>A0ABP6ZLI6</accession>
<proteinExistence type="predicted"/>
<evidence type="ECO:0000313" key="2">
    <source>
        <dbReference type="EMBL" id="GAA3612785.1"/>
    </source>
</evidence>
<keyword evidence="1" id="KW-0732">Signal</keyword>
<feature type="signal peptide" evidence="1">
    <location>
        <begin position="1"/>
        <end position="29"/>
    </location>
</feature>
<keyword evidence="3" id="KW-1185">Reference proteome</keyword>
<reference evidence="3" key="1">
    <citation type="journal article" date="2019" name="Int. J. Syst. Evol. Microbiol.">
        <title>The Global Catalogue of Microorganisms (GCM) 10K type strain sequencing project: providing services to taxonomists for standard genome sequencing and annotation.</title>
        <authorList>
            <consortium name="The Broad Institute Genomics Platform"/>
            <consortium name="The Broad Institute Genome Sequencing Center for Infectious Disease"/>
            <person name="Wu L."/>
            <person name="Ma J."/>
        </authorList>
    </citation>
    <scope>NUCLEOTIDE SEQUENCE [LARGE SCALE GENOMIC DNA]</scope>
    <source>
        <strain evidence="3">JCM 17326</strain>
    </source>
</reference>
<sequence length="75" mass="8079">MKRNVTGTIAITAIGGLAALLLSVSPAQAKETAGHWYGPYSTKGICEYWRNGVQAGGTQTHPCFDDQGWYFWAAS</sequence>
<feature type="chain" id="PRO_5047004940" description="Chitinase" evidence="1">
    <location>
        <begin position="30"/>
        <end position="75"/>
    </location>
</feature>
<evidence type="ECO:0008006" key="4">
    <source>
        <dbReference type="Google" id="ProtNLM"/>
    </source>
</evidence>
<protein>
    <recommendedName>
        <fullName evidence="4">Chitinase</fullName>
    </recommendedName>
</protein>
<evidence type="ECO:0000256" key="1">
    <source>
        <dbReference type="SAM" id="SignalP"/>
    </source>
</evidence>
<name>A0ABP6ZLI6_9ACTN</name>
<gene>
    <name evidence="2" type="ORF">GCM10022419_117230</name>
</gene>
<organism evidence="2 3">
    <name type="scientific">Nonomuraea rosea</name>
    <dbReference type="NCBI Taxonomy" id="638574"/>
    <lineage>
        <taxon>Bacteria</taxon>
        <taxon>Bacillati</taxon>
        <taxon>Actinomycetota</taxon>
        <taxon>Actinomycetes</taxon>
        <taxon>Streptosporangiales</taxon>
        <taxon>Streptosporangiaceae</taxon>
        <taxon>Nonomuraea</taxon>
    </lineage>
</organism>
<dbReference type="Proteomes" id="UP001500630">
    <property type="component" value="Unassembled WGS sequence"/>
</dbReference>
<dbReference type="RefSeq" id="WP_345576332.1">
    <property type="nucleotide sequence ID" value="NZ_BAABDQ010000049.1"/>
</dbReference>
<evidence type="ECO:0000313" key="3">
    <source>
        <dbReference type="Proteomes" id="UP001500630"/>
    </source>
</evidence>
<dbReference type="EMBL" id="BAABDQ010000049">
    <property type="protein sequence ID" value="GAA3612785.1"/>
    <property type="molecule type" value="Genomic_DNA"/>
</dbReference>
<comment type="caution">
    <text evidence="2">The sequence shown here is derived from an EMBL/GenBank/DDBJ whole genome shotgun (WGS) entry which is preliminary data.</text>
</comment>